<reference evidence="2 3" key="1">
    <citation type="journal article" date="2016" name="Nat. Commun.">
        <title>Thousands of microbial genomes shed light on interconnected biogeochemical processes in an aquifer system.</title>
        <authorList>
            <person name="Anantharaman K."/>
            <person name="Brown C.T."/>
            <person name="Hug L.A."/>
            <person name="Sharon I."/>
            <person name="Castelle C.J."/>
            <person name="Probst A.J."/>
            <person name="Thomas B.C."/>
            <person name="Singh A."/>
            <person name="Wilkins M.J."/>
            <person name="Karaoz U."/>
            <person name="Brodie E.L."/>
            <person name="Williams K.H."/>
            <person name="Hubbard S.S."/>
            <person name="Banfield J.F."/>
        </authorList>
    </citation>
    <scope>NUCLEOTIDE SEQUENCE [LARGE SCALE GENOMIC DNA]</scope>
</reference>
<organism evidence="2 3">
    <name type="scientific">Candidatus Lloydbacteria bacterium RIFCSPHIGHO2_02_FULL_54_17</name>
    <dbReference type="NCBI Taxonomy" id="1798664"/>
    <lineage>
        <taxon>Bacteria</taxon>
        <taxon>Candidatus Lloydiibacteriota</taxon>
    </lineage>
</organism>
<gene>
    <name evidence="2" type="ORF">A3C93_04065</name>
</gene>
<dbReference type="EMBL" id="MHLO01000042">
    <property type="protein sequence ID" value="OGZ10963.1"/>
    <property type="molecule type" value="Genomic_DNA"/>
</dbReference>
<dbReference type="AlphaFoldDB" id="A0A1G2DBP3"/>
<feature type="chain" id="PRO_5009582509" evidence="1">
    <location>
        <begin position="22"/>
        <end position="146"/>
    </location>
</feature>
<accession>A0A1G2DBP3</accession>
<sequence>MKVGTAALVAALSAAALFAVAGCGRQESPIAPVSVSAAPLPDVSSSAVDQVVLIRESEREVVVQMFTNGFYCSLLVEKESCHKFFTGRVTKNPRIIDALAYAHSREVLVVGGSEFSIIDGVVRIDIKATDEAIVRFLCGDKGCPKK</sequence>
<protein>
    <submittedName>
        <fullName evidence="2">Uncharacterized protein</fullName>
    </submittedName>
</protein>
<proteinExistence type="predicted"/>
<feature type="signal peptide" evidence="1">
    <location>
        <begin position="1"/>
        <end position="21"/>
    </location>
</feature>
<comment type="caution">
    <text evidence="2">The sequence shown here is derived from an EMBL/GenBank/DDBJ whole genome shotgun (WGS) entry which is preliminary data.</text>
</comment>
<keyword evidence="1" id="KW-0732">Signal</keyword>
<evidence type="ECO:0000313" key="2">
    <source>
        <dbReference type="EMBL" id="OGZ10963.1"/>
    </source>
</evidence>
<dbReference type="Proteomes" id="UP000178636">
    <property type="component" value="Unassembled WGS sequence"/>
</dbReference>
<evidence type="ECO:0000256" key="1">
    <source>
        <dbReference type="SAM" id="SignalP"/>
    </source>
</evidence>
<evidence type="ECO:0000313" key="3">
    <source>
        <dbReference type="Proteomes" id="UP000178636"/>
    </source>
</evidence>
<name>A0A1G2DBP3_9BACT</name>
<dbReference type="PROSITE" id="PS51257">
    <property type="entry name" value="PROKAR_LIPOPROTEIN"/>
    <property type="match status" value="1"/>
</dbReference>